<dbReference type="Proteomes" id="UP000321424">
    <property type="component" value="Unassembled WGS sequence"/>
</dbReference>
<gene>
    <name evidence="2" type="ORF">NN4_54340</name>
</gene>
<name>A0A511MJU5_9NOCA</name>
<sequence>MPIWDPMLAAFFDRHLRDGDGSATPLPTGTWPDQAAPRGDMQADNSGDSKGRVGVSGPHPEADESWYADKGLRNPDGVRLDLAYELIEAITAR</sequence>
<keyword evidence="3" id="KW-1185">Reference proteome</keyword>
<dbReference type="RefSeq" id="WP_147137048.1">
    <property type="nucleotide sequence ID" value="NZ_BJXA01000043.1"/>
</dbReference>
<dbReference type="EMBL" id="BJXA01000043">
    <property type="protein sequence ID" value="GEM40915.1"/>
    <property type="molecule type" value="Genomic_DNA"/>
</dbReference>
<accession>A0A511MJU5</accession>
<evidence type="ECO:0000256" key="1">
    <source>
        <dbReference type="SAM" id="MobiDB-lite"/>
    </source>
</evidence>
<comment type="caution">
    <text evidence="2">The sequence shown here is derived from an EMBL/GenBank/DDBJ whole genome shotgun (WGS) entry which is preliminary data.</text>
</comment>
<reference evidence="2 3" key="1">
    <citation type="submission" date="2019-07" db="EMBL/GenBank/DDBJ databases">
        <title>Whole genome shotgun sequence of Nocardia ninae NBRC 108245.</title>
        <authorList>
            <person name="Hosoyama A."/>
            <person name="Uohara A."/>
            <person name="Ohji S."/>
            <person name="Ichikawa N."/>
        </authorList>
    </citation>
    <scope>NUCLEOTIDE SEQUENCE [LARGE SCALE GENOMIC DNA]</scope>
    <source>
        <strain evidence="2 3">NBRC 108245</strain>
    </source>
</reference>
<proteinExistence type="predicted"/>
<protein>
    <submittedName>
        <fullName evidence="2">Uncharacterized protein</fullName>
    </submittedName>
</protein>
<evidence type="ECO:0000313" key="3">
    <source>
        <dbReference type="Proteomes" id="UP000321424"/>
    </source>
</evidence>
<organism evidence="2 3">
    <name type="scientific">Nocardia ninae NBRC 108245</name>
    <dbReference type="NCBI Taxonomy" id="1210091"/>
    <lineage>
        <taxon>Bacteria</taxon>
        <taxon>Bacillati</taxon>
        <taxon>Actinomycetota</taxon>
        <taxon>Actinomycetes</taxon>
        <taxon>Mycobacteriales</taxon>
        <taxon>Nocardiaceae</taxon>
        <taxon>Nocardia</taxon>
    </lineage>
</organism>
<dbReference type="AlphaFoldDB" id="A0A511MJU5"/>
<evidence type="ECO:0000313" key="2">
    <source>
        <dbReference type="EMBL" id="GEM40915.1"/>
    </source>
</evidence>
<feature type="region of interest" description="Disordered" evidence="1">
    <location>
        <begin position="18"/>
        <end position="74"/>
    </location>
</feature>
<dbReference type="OrthoDB" id="20888at2"/>